<protein>
    <submittedName>
        <fullName evidence="8">Transcription factor SPEECHLESS-like</fullName>
    </submittedName>
</protein>
<comment type="subcellular location">
    <subcellularLocation>
        <location evidence="1">Nucleus</location>
    </subcellularLocation>
</comment>
<dbReference type="GO" id="GO:0005634">
    <property type="term" value="C:nucleus"/>
    <property type="evidence" value="ECO:0007669"/>
    <property type="project" value="UniProtKB-SubCell"/>
</dbReference>
<dbReference type="SUPFAM" id="SSF47459">
    <property type="entry name" value="HLH, helix-loop-helix DNA-binding domain"/>
    <property type="match status" value="1"/>
</dbReference>
<keyword evidence="4" id="KW-0804">Transcription</keyword>
<feature type="compositionally biased region" description="Pro residues" evidence="6">
    <location>
        <begin position="176"/>
        <end position="203"/>
    </location>
</feature>
<dbReference type="Pfam" id="PF00010">
    <property type="entry name" value="HLH"/>
    <property type="match status" value="1"/>
</dbReference>
<keyword evidence="2" id="KW-0805">Transcription regulation</keyword>
<dbReference type="Gramene" id="OE9A064495T1">
    <property type="protein sequence ID" value="OE9A064495C1"/>
    <property type="gene ID" value="OE9A064495"/>
</dbReference>
<gene>
    <name evidence="8" type="ORF">OLEA9_A064495</name>
</gene>
<dbReference type="FunFam" id="4.10.280.10:FF:000061">
    <property type="entry name" value="Transcription factor SPEECHLESS"/>
    <property type="match status" value="1"/>
</dbReference>
<keyword evidence="9" id="KW-1185">Reference proteome</keyword>
<evidence type="ECO:0000313" key="8">
    <source>
        <dbReference type="EMBL" id="CAA2964048.1"/>
    </source>
</evidence>
<evidence type="ECO:0000259" key="7">
    <source>
        <dbReference type="PROSITE" id="PS50888"/>
    </source>
</evidence>
<dbReference type="GO" id="GO:0046983">
    <property type="term" value="F:protein dimerization activity"/>
    <property type="evidence" value="ECO:0007669"/>
    <property type="project" value="InterPro"/>
</dbReference>
<evidence type="ECO:0000256" key="6">
    <source>
        <dbReference type="SAM" id="MobiDB-lite"/>
    </source>
</evidence>
<accession>A0A8S0Q9J0</accession>
<dbReference type="GO" id="GO:0045893">
    <property type="term" value="P:positive regulation of DNA-templated transcription"/>
    <property type="evidence" value="ECO:0007669"/>
    <property type="project" value="TreeGrafter"/>
</dbReference>
<evidence type="ECO:0000256" key="5">
    <source>
        <dbReference type="ARBA" id="ARBA00023242"/>
    </source>
</evidence>
<keyword evidence="3" id="KW-0238">DNA-binding</keyword>
<evidence type="ECO:0000256" key="2">
    <source>
        <dbReference type="ARBA" id="ARBA00023015"/>
    </source>
</evidence>
<dbReference type="Proteomes" id="UP000594638">
    <property type="component" value="Unassembled WGS sequence"/>
</dbReference>
<dbReference type="AlphaFoldDB" id="A0A8S0Q9J0"/>
<name>A0A8S0Q9J0_OLEEU</name>
<organism evidence="8 9">
    <name type="scientific">Olea europaea subsp. europaea</name>
    <dbReference type="NCBI Taxonomy" id="158383"/>
    <lineage>
        <taxon>Eukaryota</taxon>
        <taxon>Viridiplantae</taxon>
        <taxon>Streptophyta</taxon>
        <taxon>Embryophyta</taxon>
        <taxon>Tracheophyta</taxon>
        <taxon>Spermatophyta</taxon>
        <taxon>Magnoliopsida</taxon>
        <taxon>eudicotyledons</taxon>
        <taxon>Gunneridae</taxon>
        <taxon>Pentapetalae</taxon>
        <taxon>asterids</taxon>
        <taxon>lamiids</taxon>
        <taxon>Lamiales</taxon>
        <taxon>Oleaceae</taxon>
        <taxon>Oleeae</taxon>
        <taxon>Olea</taxon>
    </lineage>
</organism>
<dbReference type="PANTHER" id="PTHR46684:SF4">
    <property type="entry name" value="TRANSCRIPTION FACTOR SPEECHLESS"/>
    <property type="match status" value="1"/>
</dbReference>
<dbReference type="GO" id="GO:0010052">
    <property type="term" value="P:guard cell differentiation"/>
    <property type="evidence" value="ECO:0007669"/>
    <property type="project" value="InterPro"/>
</dbReference>
<evidence type="ECO:0000313" key="9">
    <source>
        <dbReference type="Proteomes" id="UP000594638"/>
    </source>
</evidence>
<dbReference type="Pfam" id="PF22754">
    <property type="entry name" value="bHLH-TF_ACT-like_plant"/>
    <property type="match status" value="1"/>
</dbReference>
<evidence type="ECO:0000256" key="1">
    <source>
        <dbReference type="ARBA" id="ARBA00004123"/>
    </source>
</evidence>
<dbReference type="InterPro" id="IPR011598">
    <property type="entry name" value="bHLH_dom"/>
</dbReference>
<proteinExistence type="predicted"/>
<dbReference type="EMBL" id="CACTIH010001817">
    <property type="protein sequence ID" value="CAA2964048.1"/>
    <property type="molecule type" value="Genomic_DNA"/>
</dbReference>
<sequence length="316" mass="34914">MDGNNLSVLFEDTEFGTEANLGGGFTASPDDIFSILEALDGVSDFNPVDEVGMLVSQKFNSSSVFQESETEFEVSPKCKKQKVIATASMEVEIDGQQRISHITVERNRRKQMNEHLTVLRSLMPSFYVKRADQASIIGGVVDYITELQQVLQSLEAKKQRKAYTEVLSPRLVSSPRPSPLSPRKPPLSPRLYPPISPRTPQPNSPYKTWLHSPSNSSSNSSMNDSVNELVAHSKSAIAEVEVKFSCPNVLLKTVSPKIQGQTVKIISALEELSLEILHVNVSTVGDTMRNSFTIKIGIECQLSAEELAQQIQKTFC</sequence>
<dbReference type="GO" id="GO:0003677">
    <property type="term" value="F:DNA binding"/>
    <property type="evidence" value="ECO:0007669"/>
    <property type="project" value="UniProtKB-KW"/>
</dbReference>
<keyword evidence="5" id="KW-0539">Nucleus</keyword>
<dbReference type="OrthoDB" id="675169at2759"/>
<evidence type="ECO:0000256" key="4">
    <source>
        <dbReference type="ARBA" id="ARBA00023163"/>
    </source>
</evidence>
<feature type="domain" description="BHLH" evidence="7">
    <location>
        <begin position="96"/>
        <end position="147"/>
    </location>
</feature>
<dbReference type="InterPro" id="IPR044283">
    <property type="entry name" value="FAMA/SPEECHLESS/MUTE-like"/>
</dbReference>
<dbReference type="InterPro" id="IPR054502">
    <property type="entry name" value="bHLH-TF_ACT-like_plant"/>
</dbReference>
<evidence type="ECO:0000256" key="3">
    <source>
        <dbReference type="ARBA" id="ARBA00023125"/>
    </source>
</evidence>
<dbReference type="Gene3D" id="4.10.280.10">
    <property type="entry name" value="Helix-loop-helix DNA-binding domain"/>
    <property type="match status" value="1"/>
</dbReference>
<dbReference type="PROSITE" id="PS50888">
    <property type="entry name" value="BHLH"/>
    <property type="match status" value="1"/>
</dbReference>
<dbReference type="SMART" id="SM00353">
    <property type="entry name" value="HLH"/>
    <property type="match status" value="1"/>
</dbReference>
<comment type="caution">
    <text evidence="8">The sequence shown here is derived from an EMBL/GenBank/DDBJ whole genome shotgun (WGS) entry which is preliminary data.</text>
</comment>
<dbReference type="InterPro" id="IPR036638">
    <property type="entry name" value="HLH_DNA-bd_sf"/>
</dbReference>
<feature type="region of interest" description="Disordered" evidence="6">
    <location>
        <begin position="168"/>
        <end position="225"/>
    </location>
</feature>
<reference evidence="8 9" key="1">
    <citation type="submission" date="2019-12" db="EMBL/GenBank/DDBJ databases">
        <authorList>
            <person name="Alioto T."/>
            <person name="Alioto T."/>
            <person name="Gomez Garrido J."/>
        </authorList>
    </citation>
    <scope>NUCLEOTIDE SEQUENCE [LARGE SCALE GENOMIC DNA]</scope>
</reference>
<dbReference type="PANTHER" id="PTHR46684">
    <property type="entry name" value="TRANSCRIPTION FACTOR FAMA"/>
    <property type="match status" value="1"/>
</dbReference>
<feature type="compositionally biased region" description="Low complexity" evidence="6">
    <location>
        <begin position="212"/>
        <end position="225"/>
    </location>
</feature>
<dbReference type="CDD" id="cd11448">
    <property type="entry name" value="bHLH_AtFAMA_like"/>
    <property type="match status" value="1"/>
</dbReference>
<dbReference type="GO" id="GO:0003700">
    <property type="term" value="F:DNA-binding transcription factor activity"/>
    <property type="evidence" value="ECO:0007669"/>
    <property type="project" value="InterPro"/>
</dbReference>